<evidence type="ECO:0000313" key="3">
    <source>
        <dbReference type="Proteomes" id="UP000031443"/>
    </source>
</evidence>
<sequence>MSILAVSPAFWTVGLRAPAGQRSSVGGSGQVAPLPVLLRCQSEWNALPSEVGSWRVAAAGQEPSSEGRAAISSSTETLFPQYKLSPMDMAPGSSGSECSALASVQEMPRKDSGVRDPQHQHSPALSMARHQSRNRSQFPVPKKQRRKTDTQHCGYAQYCSCH</sequence>
<evidence type="ECO:0000313" key="2">
    <source>
        <dbReference type="EMBL" id="EMP30283.1"/>
    </source>
</evidence>
<proteinExistence type="predicted"/>
<gene>
    <name evidence="2" type="ORF">UY3_12608</name>
</gene>
<feature type="compositionally biased region" description="Basic and acidic residues" evidence="1">
    <location>
        <begin position="107"/>
        <end position="119"/>
    </location>
</feature>
<name>M7BDR6_CHEMY</name>
<protein>
    <submittedName>
        <fullName evidence="2">Uncharacterized protein</fullName>
    </submittedName>
</protein>
<dbReference type="Proteomes" id="UP000031443">
    <property type="component" value="Unassembled WGS sequence"/>
</dbReference>
<evidence type="ECO:0000256" key="1">
    <source>
        <dbReference type="SAM" id="MobiDB-lite"/>
    </source>
</evidence>
<reference evidence="3" key="1">
    <citation type="journal article" date="2013" name="Nat. Genet.">
        <title>The draft genomes of soft-shell turtle and green sea turtle yield insights into the development and evolution of the turtle-specific body plan.</title>
        <authorList>
            <person name="Wang Z."/>
            <person name="Pascual-Anaya J."/>
            <person name="Zadissa A."/>
            <person name="Li W."/>
            <person name="Niimura Y."/>
            <person name="Huang Z."/>
            <person name="Li C."/>
            <person name="White S."/>
            <person name="Xiong Z."/>
            <person name="Fang D."/>
            <person name="Wang B."/>
            <person name="Ming Y."/>
            <person name="Chen Y."/>
            <person name="Zheng Y."/>
            <person name="Kuraku S."/>
            <person name="Pignatelli M."/>
            <person name="Herrero J."/>
            <person name="Beal K."/>
            <person name="Nozawa M."/>
            <person name="Li Q."/>
            <person name="Wang J."/>
            <person name="Zhang H."/>
            <person name="Yu L."/>
            <person name="Shigenobu S."/>
            <person name="Wang J."/>
            <person name="Liu J."/>
            <person name="Flicek P."/>
            <person name="Searle S."/>
            <person name="Wang J."/>
            <person name="Kuratani S."/>
            <person name="Yin Y."/>
            <person name="Aken B."/>
            <person name="Zhang G."/>
            <person name="Irie N."/>
        </authorList>
    </citation>
    <scope>NUCLEOTIDE SEQUENCE [LARGE SCALE GENOMIC DNA]</scope>
</reference>
<dbReference type="EMBL" id="KB550905">
    <property type="protein sequence ID" value="EMP30283.1"/>
    <property type="molecule type" value="Genomic_DNA"/>
</dbReference>
<keyword evidence="3" id="KW-1185">Reference proteome</keyword>
<accession>M7BDR6</accession>
<feature type="region of interest" description="Disordered" evidence="1">
    <location>
        <begin position="82"/>
        <end position="149"/>
    </location>
</feature>
<organism evidence="2 3">
    <name type="scientific">Chelonia mydas</name>
    <name type="common">Green sea-turtle</name>
    <name type="synonym">Chelonia agassizi</name>
    <dbReference type="NCBI Taxonomy" id="8469"/>
    <lineage>
        <taxon>Eukaryota</taxon>
        <taxon>Metazoa</taxon>
        <taxon>Chordata</taxon>
        <taxon>Craniata</taxon>
        <taxon>Vertebrata</taxon>
        <taxon>Euteleostomi</taxon>
        <taxon>Archelosauria</taxon>
        <taxon>Testudinata</taxon>
        <taxon>Testudines</taxon>
        <taxon>Cryptodira</taxon>
        <taxon>Durocryptodira</taxon>
        <taxon>Americhelydia</taxon>
        <taxon>Chelonioidea</taxon>
        <taxon>Cheloniidae</taxon>
        <taxon>Chelonia</taxon>
    </lineage>
</organism>
<dbReference type="AlphaFoldDB" id="M7BDR6"/>